<dbReference type="GO" id="GO:0030658">
    <property type="term" value="C:transport vesicle membrane"/>
    <property type="evidence" value="ECO:0007669"/>
    <property type="project" value="UniProtKB-SubCell"/>
</dbReference>
<feature type="transmembrane region" description="Helical" evidence="6">
    <location>
        <begin position="211"/>
        <end position="237"/>
    </location>
</feature>
<dbReference type="InterPro" id="IPR007273">
    <property type="entry name" value="SCAMP"/>
</dbReference>
<dbReference type="EMBL" id="BNJQ01000033">
    <property type="protein sequence ID" value="GHP11305.1"/>
    <property type="molecule type" value="Genomic_DNA"/>
</dbReference>
<evidence type="ECO:0000313" key="9">
    <source>
        <dbReference type="Proteomes" id="UP000660262"/>
    </source>
</evidence>
<evidence type="ECO:0000256" key="4">
    <source>
        <dbReference type="ARBA" id="ARBA00022989"/>
    </source>
</evidence>
<dbReference type="GO" id="GO:0005886">
    <property type="term" value="C:plasma membrane"/>
    <property type="evidence" value="ECO:0007669"/>
    <property type="project" value="UniProtKB-SubCell"/>
</dbReference>
<dbReference type="PANTHER" id="PTHR10687">
    <property type="entry name" value="SECRETORY CARRIER-ASSOCIATED MEMBRANE PROTEIN SCAMP"/>
    <property type="match status" value="1"/>
</dbReference>
<dbReference type="GO" id="GO:0015031">
    <property type="term" value="P:protein transport"/>
    <property type="evidence" value="ECO:0007669"/>
    <property type="project" value="InterPro"/>
</dbReference>
<evidence type="ECO:0000256" key="6">
    <source>
        <dbReference type="RuleBase" id="RU363122"/>
    </source>
</evidence>
<evidence type="ECO:0000313" key="8">
    <source>
        <dbReference type="EMBL" id="GHP11305.1"/>
    </source>
</evidence>
<evidence type="ECO:0000256" key="1">
    <source>
        <dbReference type="ARBA" id="ARBA00004003"/>
    </source>
</evidence>
<feature type="compositionally biased region" description="Polar residues" evidence="7">
    <location>
        <begin position="16"/>
        <end position="26"/>
    </location>
</feature>
<proteinExistence type="inferred from homology"/>
<comment type="caution">
    <text evidence="8">The sequence shown here is derived from an EMBL/GenBank/DDBJ whole genome shotgun (WGS) entry which is preliminary data.</text>
</comment>
<dbReference type="AlphaFoldDB" id="A0A830HXH6"/>
<protein>
    <recommendedName>
        <fullName evidence="6">Secretory carrier-associated membrane protein</fullName>
        <shortName evidence="6">Secretory carrier membrane protein</shortName>
    </recommendedName>
</protein>
<keyword evidence="5 6" id="KW-0472">Membrane</keyword>
<dbReference type="Proteomes" id="UP000660262">
    <property type="component" value="Unassembled WGS sequence"/>
</dbReference>
<dbReference type="GO" id="GO:0055038">
    <property type="term" value="C:recycling endosome membrane"/>
    <property type="evidence" value="ECO:0007669"/>
    <property type="project" value="TreeGrafter"/>
</dbReference>
<keyword evidence="9" id="KW-1185">Reference proteome</keyword>
<name>A0A830HXH6_9CHLO</name>
<sequence length="247" mass="27337">MADAPAWFTRGVGGTADQQQHRGQTTTIEQEEADMLRREEALLAREIDARVPNYPAWRPIVFHSIEIEVEPEHQALVRRTLFLFWMTAISHVCNLIIITMSLAGAVAGTTSADWFLAIAFTLVGIPAAWRFWYRGIYRSASSTTTSNAASPPPSTTRSMNLCLRVSWSSFVFHFSIHLALCIWMASSFPEVGGMAAGFFKMVEAIRDGSGFSYFIAAACALAATTWVVNLAVSIDVLRQAVRKLRAK</sequence>
<evidence type="ECO:0000256" key="7">
    <source>
        <dbReference type="SAM" id="MobiDB-lite"/>
    </source>
</evidence>
<feature type="transmembrane region" description="Helical" evidence="6">
    <location>
        <begin position="165"/>
        <end position="185"/>
    </location>
</feature>
<feature type="transmembrane region" description="Helical" evidence="6">
    <location>
        <begin position="114"/>
        <end position="133"/>
    </location>
</feature>
<organism evidence="8 9">
    <name type="scientific">Pycnococcus provasolii</name>
    <dbReference type="NCBI Taxonomy" id="41880"/>
    <lineage>
        <taxon>Eukaryota</taxon>
        <taxon>Viridiplantae</taxon>
        <taxon>Chlorophyta</taxon>
        <taxon>Pseudoscourfieldiophyceae</taxon>
        <taxon>Pseudoscourfieldiales</taxon>
        <taxon>Pycnococcaceae</taxon>
        <taxon>Pycnococcus</taxon>
    </lineage>
</organism>
<evidence type="ECO:0000256" key="3">
    <source>
        <dbReference type="ARBA" id="ARBA00022692"/>
    </source>
</evidence>
<keyword evidence="4 6" id="KW-1133">Transmembrane helix</keyword>
<comment type="function">
    <text evidence="1 6">Probably involved in membrane trafficking.</text>
</comment>
<feature type="transmembrane region" description="Helical" evidence="6">
    <location>
        <begin position="82"/>
        <end position="108"/>
    </location>
</feature>
<keyword evidence="6" id="KW-0968">Cytoplasmic vesicle</keyword>
<keyword evidence="3 6" id="KW-0812">Transmembrane</keyword>
<dbReference type="Pfam" id="PF04144">
    <property type="entry name" value="SCAMP"/>
    <property type="match status" value="1"/>
</dbReference>
<keyword evidence="6" id="KW-1003">Cell membrane</keyword>
<evidence type="ECO:0000256" key="5">
    <source>
        <dbReference type="ARBA" id="ARBA00023136"/>
    </source>
</evidence>
<dbReference type="PANTHER" id="PTHR10687:SF2">
    <property type="entry name" value="SECRETORY CARRIER-ASSOCIATED MEMBRANE PROTEIN"/>
    <property type="match status" value="1"/>
</dbReference>
<accession>A0A830HXH6</accession>
<dbReference type="GO" id="GO:0032588">
    <property type="term" value="C:trans-Golgi network membrane"/>
    <property type="evidence" value="ECO:0007669"/>
    <property type="project" value="TreeGrafter"/>
</dbReference>
<evidence type="ECO:0000256" key="2">
    <source>
        <dbReference type="ARBA" id="ARBA00010482"/>
    </source>
</evidence>
<keyword evidence="6" id="KW-0813">Transport</keyword>
<feature type="region of interest" description="Disordered" evidence="7">
    <location>
        <begin position="1"/>
        <end position="26"/>
    </location>
</feature>
<reference evidence="8" key="1">
    <citation type="submission" date="2020-10" db="EMBL/GenBank/DDBJ databases">
        <title>Unveiling of a novel bifunctional photoreceptor, Dualchrome1, isolated from a cosmopolitan green alga.</title>
        <authorList>
            <person name="Suzuki S."/>
            <person name="Kawachi M."/>
        </authorList>
    </citation>
    <scope>NUCLEOTIDE SEQUENCE</scope>
    <source>
        <strain evidence="8">NIES 2893</strain>
    </source>
</reference>
<comment type="similarity">
    <text evidence="2 6">Belongs to the SCAMP family.</text>
</comment>
<gene>
    <name evidence="8" type="ORF">PPROV_001003300</name>
</gene>
<comment type="subcellular location">
    <subcellularLocation>
        <location evidence="6">Cell membrane</location>
        <topology evidence="6">Multi-pass membrane protein</topology>
    </subcellularLocation>
    <subcellularLocation>
        <location evidence="6">Cytoplasmic vesicle</location>
        <location evidence="6">Secretory vesicle membrane</location>
        <topology evidence="6">Multi-pass membrane protein</topology>
    </subcellularLocation>
</comment>
<dbReference type="OrthoDB" id="242866at2759"/>